<name>A0ACC3DIY6_9PEZI</name>
<proteinExistence type="predicted"/>
<protein>
    <submittedName>
        <fullName evidence="1">Uncharacterized protein</fullName>
    </submittedName>
</protein>
<reference evidence="1" key="1">
    <citation type="submission" date="2024-09" db="EMBL/GenBank/DDBJ databases">
        <title>Black Yeasts Isolated from many extreme environments.</title>
        <authorList>
            <person name="Coleine C."/>
            <person name="Stajich J.E."/>
            <person name="Selbmann L."/>
        </authorList>
    </citation>
    <scope>NUCLEOTIDE SEQUENCE</scope>
    <source>
        <strain evidence="1">CCFEE 5737</strain>
    </source>
</reference>
<evidence type="ECO:0000313" key="1">
    <source>
        <dbReference type="EMBL" id="KAK3076448.1"/>
    </source>
</evidence>
<dbReference type="Proteomes" id="UP001186974">
    <property type="component" value="Unassembled WGS sequence"/>
</dbReference>
<feature type="non-terminal residue" evidence="1">
    <location>
        <position position="470"/>
    </location>
</feature>
<evidence type="ECO:0000313" key="2">
    <source>
        <dbReference type="Proteomes" id="UP001186974"/>
    </source>
</evidence>
<organism evidence="1 2">
    <name type="scientific">Coniosporium uncinatum</name>
    <dbReference type="NCBI Taxonomy" id="93489"/>
    <lineage>
        <taxon>Eukaryota</taxon>
        <taxon>Fungi</taxon>
        <taxon>Dikarya</taxon>
        <taxon>Ascomycota</taxon>
        <taxon>Pezizomycotina</taxon>
        <taxon>Dothideomycetes</taxon>
        <taxon>Dothideomycetes incertae sedis</taxon>
        <taxon>Coniosporium</taxon>
    </lineage>
</organism>
<accession>A0ACC3DIY6</accession>
<gene>
    <name evidence="1" type="ORF">LTS18_012981</name>
</gene>
<comment type="caution">
    <text evidence="1">The sequence shown here is derived from an EMBL/GenBank/DDBJ whole genome shotgun (WGS) entry which is preliminary data.</text>
</comment>
<keyword evidence="2" id="KW-1185">Reference proteome</keyword>
<dbReference type="EMBL" id="JAWDJW010003959">
    <property type="protein sequence ID" value="KAK3076448.1"/>
    <property type="molecule type" value="Genomic_DNA"/>
</dbReference>
<sequence>MPPTGRRRTRKEAEQPSSQDNKEGNMSKATAAAQTGGRNKRRKTNTAQAVVSRDSAETEDTVDNRNVDREIEDPWQHQLQIADRIVASLRTANYEVNAAVQYSNELQKTQDDVTAFARISGRHWSYLVKQTNVLIGRPKNQTVLSHTPGGSTTSMGLYSDTNAPTRQDYGVVQIDLGPDHQISRIHAEISYVEQEAKWKISINGRNGALVNESRLERGDEMWLHSGAVISIMGTQMLFVLPSELLSPSRSVLEQAGLGDETETNVEDDENTNMRRPPPAHAPGPPSNRQLGGNIQSSQNGGQAQQRRGKGPADSQPGTPFTGGSGTTQPRSKPSPAYARGLMMESTEEIDYSHDNAKDLKPPHSYAILIGNAIISSPDGKLTLAKIYDWIKENFAFYRHSTGGWQNSIRHNLSLSKIFEKVARRTDEPGKGMKWQIVANERDDFVKKHYLGNINRRNRRIGSSMPNSPAA</sequence>